<evidence type="ECO:0000313" key="1">
    <source>
        <dbReference type="Proteomes" id="UP000095286"/>
    </source>
</evidence>
<accession>A0AC35UBI8</accession>
<protein>
    <submittedName>
        <fullName evidence="2">Sema domain-containing protein</fullName>
    </submittedName>
</protein>
<evidence type="ECO:0000313" key="2">
    <source>
        <dbReference type="WBParaSite" id="RSKR_0000955700.1"/>
    </source>
</evidence>
<name>A0AC35UBI8_9BILA</name>
<proteinExistence type="predicted"/>
<reference evidence="2" key="1">
    <citation type="submission" date="2016-11" db="UniProtKB">
        <authorList>
            <consortium name="WormBaseParasite"/>
        </authorList>
    </citation>
    <scope>IDENTIFICATION</scope>
    <source>
        <strain evidence="2">KR3021</strain>
    </source>
</reference>
<dbReference type="Proteomes" id="UP000095286">
    <property type="component" value="Unplaced"/>
</dbReference>
<sequence length="477" mass="53764">MKGKRKFECANFIRSVFKERAGRLIICGTYAYGPKCRRFDALEDVRKPREIRNDFDGIAIVPFSPTDNTSAIYDSETSSIFAATVSDFDGTDPLIYKKNFNFDGSLRTPKDDAKILDGAQIVNSFEYGDYVYFFYREFAVEAQDNNNEKQIYSRVGRVCKQDKGGTGAYKEKWTTYTKARLNCSLPGDTPFYFNELQSVTSPKFNSEHGGDIIYAAFSTSFTSITMSAVCGFSMKAIVDVFDHSYFKYQPTTEGAWIPYYKMNKNYRPGQCDQDLSKLADINFVIRNPLLYDAVKPIYNKPIFAHGPDKFIITSVAVASQTRTLNVGKRDVLFLGTSDGKVMKVLDGGADRKQHSVYIQSQKVHSLHEPIISLAVVNSSLMVLSQNMIVSLPLQNCNQAKNCVDCVRLQDPHCAWDTDADSCIHLLREGNDKNVVQSVSTGFSEVCPNNILYKEELYIISDNGEKTPEEYIMKGTVY</sequence>
<organism evidence="1 2">
    <name type="scientific">Rhabditophanes sp. KR3021</name>
    <dbReference type="NCBI Taxonomy" id="114890"/>
    <lineage>
        <taxon>Eukaryota</taxon>
        <taxon>Metazoa</taxon>
        <taxon>Ecdysozoa</taxon>
        <taxon>Nematoda</taxon>
        <taxon>Chromadorea</taxon>
        <taxon>Rhabditida</taxon>
        <taxon>Tylenchina</taxon>
        <taxon>Panagrolaimomorpha</taxon>
        <taxon>Strongyloidoidea</taxon>
        <taxon>Alloionematidae</taxon>
        <taxon>Rhabditophanes</taxon>
    </lineage>
</organism>
<dbReference type="WBParaSite" id="RSKR_0000955700.1">
    <property type="protein sequence ID" value="RSKR_0000955700.1"/>
    <property type="gene ID" value="RSKR_0000955700"/>
</dbReference>